<dbReference type="PANTHER" id="PTHR36919:SF3">
    <property type="entry name" value="BLL5882 PROTEIN"/>
    <property type="match status" value="1"/>
</dbReference>
<protein>
    <submittedName>
        <fullName evidence="3">DUF2147 domain-containing protein</fullName>
    </submittedName>
</protein>
<name>A0ABT5KCF5_9BURK</name>
<dbReference type="PANTHER" id="PTHR36919">
    <property type="entry name" value="BLR1215 PROTEIN"/>
    <property type="match status" value="1"/>
</dbReference>
<reference evidence="3 4" key="1">
    <citation type="submission" date="2022-10" db="EMBL/GenBank/DDBJ databases">
        <title>Paucibacter sp. hw1 Genome sequencing.</title>
        <authorList>
            <person name="Park S."/>
        </authorList>
    </citation>
    <scope>NUCLEOTIDE SEQUENCE [LARGE SCALE GENOMIC DNA]</scope>
    <source>
        <strain evidence="4">hw1</strain>
    </source>
</reference>
<comment type="caution">
    <text evidence="3">The sequence shown here is derived from an EMBL/GenBank/DDBJ whole genome shotgun (WGS) entry which is preliminary data.</text>
</comment>
<feature type="chain" id="PRO_5046626265" evidence="1">
    <location>
        <begin position="20"/>
        <end position="145"/>
    </location>
</feature>
<organism evidence="3 4">
    <name type="scientific">Roseateles albus</name>
    <dbReference type="NCBI Taxonomy" id="2987525"/>
    <lineage>
        <taxon>Bacteria</taxon>
        <taxon>Pseudomonadati</taxon>
        <taxon>Pseudomonadota</taxon>
        <taxon>Betaproteobacteria</taxon>
        <taxon>Burkholderiales</taxon>
        <taxon>Sphaerotilaceae</taxon>
        <taxon>Roseateles</taxon>
    </lineage>
</organism>
<sequence>MKSLIAAAVLSLVANLAVAQATPAGLWKTFDDDGKTEKSLVRVSEVGGVYQGKIEKIFDPARQNAKCDKCEGERKDQPILGMVIFHGAKQDDDDKSVWNGSEIVKPDEGKVYKKMRIQLAEGGKTLKVRGYIGFLFQTREWVRVE</sequence>
<gene>
    <name evidence="3" type="ORF">PRZ03_08580</name>
</gene>
<feature type="domain" description="DUF2147" evidence="2">
    <location>
        <begin position="25"/>
        <end position="143"/>
    </location>
</feature>
<dbReference type="EMBL" id="JAQQXT010000004">
    <property type="protein sequence ID" value="MDC8771621.1"/>
    <property type="molecule type" value="Genomic_DNA"/>
</dbReference>
<evidence type="ECO:0000313" key="3">
    <source>
        <dbReference type="EMBL" id="MDC8771621.1"/>
    </source>
</evidence>
<dbReference type="Proteomes" id="UP001221189">
    <property type="component" value="Unassembled WGS sequence"/>
</dbReference>
<keyword evidence="1" id="KW-0732">Signal</keyword>
<evidence type="ECO:0000313" key="4">
    <source>
        <dbReference type="Proteomes" id="UP001221189"/>
    </source>
</evidence>
<proteinExistence type="predicted"/>
<accession>A0ABT5KCF5</accession>
<dbReference type="InterPro" id="IPR019223">
    <property type="entry name" value="DUF2147"/>
</dbReference>
<keyword evidence="4" id="KW-1185">Reference proteome</keyword>
<dbReference type="Pfam" id="PF09917">
    <property type="entry name" value="DUF2147"/>
    <property type="match status" value="1"/>
</dbReference>
<evidence type="ECO:0000256" key="1">
    <source>
        <dbReference type="SAM" id="SignalP"/>
    </source>
</evidence>
<dbReference type="Gene3D" id="2.40.128.520">
    <property type="match status" value="1"/>
</dbReference>
<dbReference type="RefSeq" id="WP_273599924.1">
    <property type="nucleotide sequence ID" value="NZ_JAQQXT010000004.1"/>
</dbReference>
<evidence type="ECO:0000259" key="2">
    <source>
        <dbReference type="Pfam" id="PF09917"/>
    </source>
</evidence>
<feature type="signal peptide" evidence="1">
    <location>
        <begin position="1"/>
        <end position="19"/>
    </location>
</feature>